<evidence type="ECO:0000313" key="4">
    <source>
        <dbReference type="Proteomes" id="UP000661607"/>
    </source>
</evidence>
<reference evidence="3 4" key="1">
    <citation type="submission" date="2020-10" db="EMBL/GenBank/DDBJ databases">
        <title>Sequencing the genomes of 1000 actinobacteria strains.</title>
        <authorList>
            <person name="Klenk H.-P."/>
        </authorList>
    </citation>
    <scope>NUCLEOTIDE SEQUENCE [LARGE SCALE GENOMIC DNA]</scope>
    <source>
        <strain evidence="3 4">DSM 43748</strain>
    </source>
</reference>
<evidence type="ECO:0000256" key="1">
    <source>
        <dbReference type="SAM" id="MobiDB-lite"/>
    </source>
</evidence>
<feature type="domain" description="Tn3 transposase DDE" evidence="2">
    <location>
        <begin position="109"/>
        <end position="159"/>
    </location>
</feature>
<gene>
    <name evidence="3" type="ORF">H4W81_005546</name>
</gene>
<feature type="region of interest" description="Disordered" evidence="1">
    <location>
        <begin position="161"/>
        <end position="180"/>
    </location>
</feature>
<organism evidence="3 4">
    <name type="scientific">Nonomuraea africana</name>
    <dbReference type="NCBI Taxonomy" id="46171"/>
    <lineage>
        <taxon>Bacteria</taxon>
        <taxon>Bacillati</taxon>
        <taxon>Actinomycetota</taxon>
        <taxon>Actinomycetes</taxon>
        <taxon>Streptosporangiales</taxon>
        <taxon>Streptosporangiaceae</taxon>
        <taxon>Nonomuraea</taxon>
    </lineage>
</organism>
<dbReference type="Proteomes" id="UP000661607">
    <property type="component" value="Unassembled WGS sequence"/>
</dbReference>
<dbReference type="InterPro" id="IPR002513">
    <property type="entry name" value="Tn3_Tnp_DDE_dom"/>
</dbReference>
<name>A0ABR9KMI5_9ACTN</name>
<dbReference type="EMBL" id="JADBEF010000001">
    <property type="protein sequence ID" value="MBE1562767.1"/>
    <property type="molecule type" value="Genomic_DNA"/>
</dbReference>
<proteinExistence type="predicted"/>
<dbReference type="Pfam" id="PF01526">
    <property type="entry name" value="DDE_Tnp_Tn3"/>
    <property type="match status" value="1"/>
</dbReference>
<accession>A0ABR9KMI5</accession>
<sequence>MDALDLLRRYADIPNTTRRYDASENVPILGVVPDGWLEAVVDADGVIERASNELCVIVSLKDALRRRETHHGEPRWHIPDLGRLKVPENLRALHTEVAARWGIIDLLEFLKESDFVTDFTDAFTTVATREATPREVIRKRLLLVLYALGTNVGIKRVADGGRHGETEAAPQPDRLRRKTV</sequence>
<dbReference type="RefSeq" id="WP_192777452.1">
    <property type="nucleotide sequence ID" value="NZ_BAAASY010000004.1"/>
</dbReference>
<comment type="caution">
    <text evidence="3">The sequence shown here is derived from an EMBL/GenBank/DDBJ whole genome shotgun (WGS) entry which is preliminary data.</text>
</comment>
<keyword evidence="4" id="KW-1185">Reference proteome</keyword>
<evidence type="ECO:0000259" key="2">
    <source>
        <dbReference type="Pfam" id="PF01526"/>
    </source>
</evidence>
<evidence type="ECO:0000313" key="3">
    <source>
        <dbReference type="EMBL" id="MBE1562767.1"/>
    </source>
</evidence>
<protein>
    <recommendedName>
        <fullName evidence="2">Tn3 transposase DDE domain-containing protein</fullName>
    </recommendedName>
</protein>